<keyword evidence="1" id="KW-1185">Reference proteome</keyword>
<reference evidence="2" key="1">
    <citation type="submission" date="2025-08" db="UniProtKB">
        <authorList>
            <consortium name="RefSeq"/>
        </authorList>
    </citation>
    <scope>IDENTIFICATION</scope>
    <source>
        <tissue evidence="2">Entire body</tissue>
    </source>
</reference>
<dbReference type="Proteomes" id="UP000192223">
    <property type="component" value="Unplaced"/>
</dbReference>
<proteinExistence type="predicted"/>
<evidence type="ECO:0000313" key="2">
    <source>
        <dbReference type="RefSeq" id="XP_025829288.1"/>
    </source>
</evidence>
<dbReference type="GeneID" id="112904150"/>
<protein>
    <submittedName>
        <fullName evidence="2">Uncharacterized protein LOC112904150 isoform X2</fullName>
    </submittedName>
</protein>
<dbReference type="AlphaFoldDB" id="A0A7F5R2K7"/>
<gene>
    <name evidence="2" type="primary">LOC112904150</name>
</gene>
<name>A0A7F5R2K7_AGRPL</name>
<organism evidence="1 2">
    <name type="scientific">Agrilus planipennis</name>
    <name type="common">Emerald ash borer</name>
    <name type="synonym">Agrilus marcopoli</name>
    <dbReference type="NCBI Taxonomy" id="224129"/>
    <lineage>
        <taxon>Eukaryota</taxon>
        <taxon>Metazoa</taxon>
        <taxon>Ecdysozoa</taxon>
        <taxon>Arthropoda</taxon>
        <taxon>Hexapoda</taxon>
        <taxon>Insecta</taxon>
        <taxon>Pterygota</taxon>
        <taxon>Neoptera</taxon>
        <taxon>Endopterygota</taxon>
        <taxon>Coleoptera</taxon>
        <taxon>Polyphaga</taxon>
        <taxon>Elateriformia</taxon>
        <taxon>Buprestoidea</taxon>
        <taxon>Buprestidae</taxon>
        <taxon>Agrilinae</taxon>
        <taxon>Agrilus</taxon>
    </lineage>
</organism>
<accession>A0A7F5R2K7</accession>
<evidence type="ECO:0000313" key="1">
    <source>
        <dbReference type="Proteomes" id="UP000192223"/>
    </source>
</evidence>
<sequence length="68" mass="7849">MKWQLDKSVIGTNSGTTTRTVEPGDVIQWLTEHKWHLKFLNNWTCALYKLWMPCATKDSSYQSFATPG</sequence>
<dbReference type="RefSeq" id="XP_025829288.1">
    <property type="nucleotide sequence ID" value="XM_025973503.1"/>
</dbReference>